<dbReference type="GeneTree" id="ENSGT00390000010376"/>
<dbReference type="PANTHER" id="PTHR31940">
    <property type="entry name" value="SMALL KINETOCHORE-ASSOCIATED PROTEIN"/>
    <property type="match status" value="1"/>
</dbReference>
<evidence type="ECO:0000256" key="1">
    <source>
        <dbReference type="SAM" id="Coils"/>
    </source>
</evidence>
<organism evidence="3 4">
    <name type="scientific">Sphenodon punctatus</name>
    <name type="common">Tuatara</name>
    <name type="synonym">Hatteria punctata</name>
    <dbReference type="NCBI Taxonomy" id="8508"/>
    <lineage>
        <taxon>Eukaryota</taxon>
        <taxon>Metazoa</taxon>
        <taxon>Chordata</taxon>
        <taxon>Craniata</taxon>
        <taxon>Vertebrata</taxon>
        <taxon>Euteleostomi</taxon>
        <taxon>Lepidosauria</taxon>
        <taxon>Sphenodontia</taxon>
        <taxon>Sphenodontidae</taxon>
        <taxon>Sphenodon</taxon>
    </lineage>
</organism>
<dbReference type="GO" id="GO:0000776">
    <property type="term" value="C:kinetochore"/>
    <property type="evidence" value="ECO:0007669"/>
    <property type="project" value="InterPro"/>
</dbReference>
<dbReference type="GO" id="GO:0051988">
    <property type="term" value="P:regulation of attachment of spindle microtubules to kinetochore"/>
    <property type="evidence" value="ECO:0007669"/>
    <property type="project" value="InterPro"/>
</dbReference>
<feature type="region of interest" description="Disordered" evidence="2">
    <location>
        <begin position="1"/>
        <end position="24"/>
    </location>
</feature>
<keyword evidence="4" id="KW-1185">Reference proteome</keyword>
<reference evidence="3" key="2">
    <citation type="submission" date="2025-09" db="UniProtKB">
        <authorList>
            <consortium name="Ensembl"/>
        </authorList>
    </citation>
    <scope>IDENTIFICATION</scope>
</reference>
<dbReference type="GO" id="GO:0072686">
    <property type="term" value="C:mitotic spindle"/>
    <property type="evidence" value="ECO:0007669"/>
    <property type="project" value="TreeGrafter"/>
</dbReference>
<keyword evidence="1" id="KW-0175">Coiled coil</keyword>
<evidence type="ECO:0000313" key="4">
    <source>
        <dbReference type="Proteomes" id="UP000694392"/>
    </source>
</evidence>
<dbReference type="Proteomes" id="UP000694392">
    <property type="component" value="Unplaced"/>
</dbReference>
<dbReference type="InterPro" id="IPR033373">
    <property type="entry name" value="SKAP"/>
</dbReference>
<feature type="coiled-coil region" evidence="1">
    <location>
        <begin position="34"/>
        <end position="68"/>
    </location>
</feature>
<protein>
    <submittedName>
        <fullName evidence="3">Uncharacterized protein</fullName>
    </submittedName>
</protein>
<dbReference type="GO" id="GO:0035371">
    <property type="term" value="C:microtubule plus-end"/>
    <property type="evidence" value="ECO:0007669"/>
    <property type="project" value="TreeGrafter"/>
</dbReference>
<evidence type="ECO:0000256" key="2">
    <source>
        <dbReference type="SAM" id="MobiDB-lite"/>
    </source>
</evidence>
<dbReference type="GO" id="GO:0007051">
    <property type="term" value="P:spindle organization"/>
    <property type="evidence" value="ECO:0007669"/>
    <property type="project" value="InterPro"/>
</dbReference>
<reference evidence="3" key="1">
    <citation type="submission" date="2025-08" db="UniProtKB">
        <authorList>
            <consortium name="Ensembl"/>
        </authorList>
    </citation>
    <scope>IDENTIFICATION</scope>
</reference>
<dbReference type="AlphaFoldDB" id="A0A8D0HSN6"/>
<dbReference type="GO" id="GO:0034451">
    <property type="term" value="C:centriolar satellite"/>
    <property type="evidence" value="ECO:0007669"/>
    <property type="project" value="TreeGrafter"/>
</dbReference>
<evidence type="ECO:0000313" key="3">
    <source>
        <dbReference type="Ensembl" id="ENSSPUP00000024785.1"/>
    </source>
</evidence>
<sequence>MILESRSIDPVTGNTILETEEETKECQNQTLLLTEKLNEELTLFSQMAEKQKEELQTVTAKWNLAEEERAHFLEKQQSFKTEMEEFAATLGQVERLMDM</sequence>
<dbReference type="PANTHER" id="PTHR31940:SF2">
    <property type="entry name" value="SMALL KINETOCHORE-ASSOCIATED PROTEIN"/>
    <property type="match status" value="1"/>
</dbReference>
<dbReference type="GO" id="GO:0000070">
    <property type="term" value="P:mitotic sister chromatid segregation"/>
    <property type="evidence" value="ECO:0007669"/>
    <property type="project" value="TreeGrafter"/>
</dbReference>
<accession>A0A8D0HSN6</accession>
<proteinExistence type="predicted"/>
<dbReference type="Ensembl" id="ENSSPUT00000026457.1">
    <property type="protein sequence ID" value="ENSSPUP00000024785.1"/>
    <property type="gene ID" value="ENSSPUG00000018996.1"/>
</dbReference>
<name>A0A8D0HSN6_SPHPU</name>